<dbReference type="EMBL" id="CAJVPJ010000003">
    <property type="protein sequence ID" value="CAG8451669.1"/>
    <property type="molecule type" value="Genomic_DNA"/>
</dbReference>
<sequence>MSSTKDVRVVVGVDFGTTFSGFSVGHIRRPKEIETYIKWPLGRLTRANAHKIPTVLVYDKDFNVTHWGNSAADCVEDYGSGVTSDDNIVVECFKLGLSEACPTARKPVLPDGLNYHKAITDFLKEMQKRVEAHIKSRWGAGLDLARHVLFVFTLPVEWNHKAKDIMTKCAVEAGLVQKGMDNAMFISEPEAAAVYCHEIMDEYDLAEGSTFMIVDGGGGTVDLTTRKLLTDKQLGEVTQSMGNYCGSTSVDDEFLNQVAERLGITRDRMNELRKIHARRLMYLVQNFFCPIKFNFNDRSEYVNNRISMRAYDFLKAEASHEKQAELEPLNWVLEFTYDDVKAMFEPSVQAILALIRKQLKASSDRCSAMFLVGGYSQSPYLMERVKQTFAYEVDIIASPINPIAAVQRGATLYGLSIEDDVESEMYGFSKTVKTRVLNYTYGTNIEMPFANGDPPERKTARNTIIKFSILARRGDSIRRNQTFSETYYPSNSRQTKMSVNIYASRDYDPEYIDDEGVTLIREWIVDLPHRHLGKDRPIELSINFGNYETKVTAKDPRTKKEDSVPLKCFEFGL</sequence>
<dbReference type="InterPro" id="IPR043129">
    <property type="entry name" value="ATPase_NBD"/>
</dbReference>
<dbReference type="PANTHER" id="PTHR14187:SF5">
    <property type="entry name" value="HEAT SHOCK 70 KDA PROTEIN 12A"/>
    <property type="match status" value="1"/>
</dbReference>
<dbReference type="Proteomes" id="UP000789572">
    <property type="component" value="Unassembled WGS sequence"/>
</dbReference>
<organism evidence="1 2">
    <name type="scientific">Paraglomus occultum</name>
    <dbReference type="NCBI Taxonomy" id="144539"/>
    <lineage>
        <taxon>Eukaryota</taxon>
        <taxon>Fungi</taxon>
        <taxon>Fungi incertae sedis</taxon>
        <taxon>Mucoromycota</taxon>
        <taxon>Glomeromycotina</taxon>
        <taxon>Glomeromycetes</taxon>
        <taxon>Paraglomerales</taxon>
        <taxon>Paraglomeraceae</taxon>
        <taxon>Paraglomus</taxon>
    </lineage>
</organism>
<evidence type="ECO:0000313" key="2">
    <source>
        <dbReference type="Proteomes" id="UP000789572"/>
    </source>
</evidence>
<proteinExistence type="predicted"/>
<dbReference type="Gene3D" id="3.30.420.40">
    <property type="match status" value="2"/>
</dbReference>
<protein>
    <submittedName>
        <fullName evidence="1">442_t:CDS:1</fullName>
    </submittedName>
</protein>
<dbReference type="AlphaFoldDB" id="A0A9N8YV99"/>
<keyword evidence="2" id="KW-1185">Reference proteome</keyword>
<dbReference type="OrthoDB" id="2963168at2759"/>
<name>A0A9N8YV99_9GLOM</name>
<dbReference type="PANTHER" id="PTHR14187">
    <property type="entry name" value="ALPHA KINASE/ELONGATION FACTOR 2 KINASE"/>
    <property type="match status" value="1"/>
</dbReference>
<evidence type="ECO:0000313" key="1">
    <source>
        <dbReference type="EMBL" id="CAG8451669.1"/>
    </source>
</evidence>
<dbReference type="PRINTS" id="PR00301">
    <property type="entry name" value="HEATSHOCK70"/>
</dbReference>
<dbReference type="SUPFAM" id="SSF53067">
    <property type="entry name" value="Actin-like ATPase domain"/>
    <property type="match status" value="2"/>
</dbReference>
<dbReference type="Gene3D" id="3.90.640.10">
    <property type="entry name" value="Actin, Chain A, domain 4"/>
    <property type="match status" value="1"/>
</dbReference>
<gene>
    <name evidence="1" type="ORF">POCULU_LOCUS65</name>
</gene>
<reference evidence="1" key="1">
    <citation type="submission" date="2021-06" db="EMBL/GenBank/DDBJ databases">
        <authorList>
            <person name="Kallberg Y."/>
            <person name="Tangrot J."/>
            <person name="Rosling A."/>
        </authorList>
    </citation>
    <scope>NUCLEOTIDE SEQUENCE</scope>
    <source>
        <strain evidence="1">IA702</strain>
    </source>
</reference>
<comment type="caution">
    <text evidence="1">The sequence shown here is derived from an EMBL/GenBank/DDBJ whole genome shotgun (WGS) entry which is preliminary data.</text>
</comment>
<accession>A0A9N8YV99</accession>